<evidence type="ECO:0000256" key="1">
    <source>
        <dbReference type="ARBA" id="ARBA00022723"/>
    </source>
</evidence>
<keyword evidence="3" id="KW-0560">Oxidoreductase</keyword>
<dbReference type="InterPro" id="IPR000907">
    <property type="entry name" value="LipOase"/>
</dbReference>
<proteinExistence type="predicted"/>
<dbReference type="InterPro" id="IPR013819">
    <property type="entry name" value="LipOase_C"/>
</dbReference>
<dbReference type="OrthoDB" id="407298at2759"/>
<evidence type="ECO:0000313" key="6">
    <source>
        <dbReference type="Proteomes" id="UP000297703"/>
    </source>
</evidence>
<evidence type="ECO:0000313" key="5">
    <source>
        <dbReference type="EMBL" id="TFJ96602.1"/>
    </source>
</evidence>
<reference evidence="5 6" key="2">
    <citation type="submission" date="2019-04" db="EMBL/GenBank/DDBJ databases">
        <title>The genome sequence of big-headed turtle.</title>
        <authorList>
            <person name="Gong S."/>
        </authorList>
    </citation>
    <scope>NUCLEOTIDE SEQUENCE [LARGE SCALE GENOMIC DNA]</scope>
    <source>
        <strain evidence="5">DO16091913</strain>
        <tissue evidence="5">Muscle</tissue>
    </source>
</reference>
<dbReference type="Gene3D" id="1.20.245.10">
    <property type="entry name" value="Lipoxygenase-1, Domain 5"/>
    <property type="match status" value="2"/>
</dbReference>
<dbReference type="Proteomes" id="UP000297703">
    <property type="component" value="Unassembled WGS sequence"/>
</dbReference>
<sequence>MRCDQTSAKTAAEDAQHPLLLQHRQEEVKARQEAYRWKEYAPGWPRCLDVPSLDELDANDKYSQTKTTIFTLRSIKTELELKLKGFSLCTGSWEKLEDIRKIFWCNKNPTSGAALTHLGVSVPQYDFAAWMPNTPATLRAPPPTTKGTATLRSILDTLPAVNATCDLLSVLAIVSYEPGDLRPLGCYPEEHFTEAEPKRLIAAFQARLAEISKEIQQRNKSLPIRYHYLDPAEVQNSVSI</sequence>
<gene>
    <name evidence="5" type="ORF">DR999_PMT21602</name>
</gene>
<protein>
    <submittedName>
        <fullName evidence="5">Methylmalonyl-CoA mutase</fullName>
    </submittedName>
</protein>
<dbReference type="GO" id="GO:0016702">
    <property type="term" value="F:oxidoreductase activity, acting on single donors with incorporation of molecular oxygen, incorporation of two atoms of oxygen"/>
    <property type="evidence" value="ECO:0007669"/>
    <property type="project" value="InterPro"/>
</dbReference>
<dbReference type="EMBL" id="QXTE01000631">
    <property type="protein sequence ID" value="TFJ96602.1"/>
    <property type="molecule type" value="Genomic_DNA"/>
</dbReference>
<dbReference type="GO" id="GO:0046872">
    <property type="term" value="F:metal ion binding"/>
    <property type="evidence" value="ECO:0007669"/>
    <property type="project" value="UniProtKB-KW"/>
</dbReference>
<organism evidence="5 6">
    <name type="scientific">Platysternon megacephalum</name>
    <name type="common">big-headed turtle</name>
    <dbReference type="NCBI Taxonomy" id="55544"/>
    <lineage>
        <taxon>Eukaryota</taxon>
        <taxon>Metazoa</taxon>
        <taxon>Chordata</taxon>
        <taxon>Craniata</taxon>
        <taxon>Vertebrata</taxon>
        <taxon>Euteleostomi</taxon>
        <taxon>Archelosauria</taxon>
        <taxon>Testudinata</taxon>
        <taxon>Testudines</taxon>
        <taxon>Cryptodira</taxon>
        <taxon>Durocryptodira</taxon>
        <taxon>Testudinoidea</taxon>
        <taxon>Platysternidae</taxon>
        <taxon>Platysternon</taxon>
    </lineage>
</organism>
<dbReference type="SUPFAM" id="SSF48484">
    <property type="entry name" value="Lipoxigenase"/>
    <property type="match status" value="2"/>
</dbReference>
<dbReference type="AlphaFoldDB" id="A0A4D9DP56"/>
<dbReference type="PANTHER" id="PTHR11771">
    <property type="entry name" value="LIPOXYGENASE"/>
    <property type="match status" value="1"/>
</dbReference>
<keyword evidence="6" id="KW-1185">Reference proteome</keyword>
<reference evidence="5 6" key="1">
    <citation type="submission" date="2019-04" db="EMBL/GenBank/DDBJ databases">
        <title>Draft genome of the big-headed turtle Platysternon megacephalum.</title>
        <authorList>
            <person name="Gong S."/>
        </authorList>
    </citation>
    <scope>NUCLEOTIDE SEQUENCE [LARGE SCALE GENOMIC DNA]</scope>
    <source>
        <strain evidence="5">DO16091913</strain>
        <tissue evidence="5">Muscle</tissue>
    </source>
</reference>
<comment type="caution">
    <text evidence="5">The sequence shown here is derived from an EMBL/GenBank/DDBJ whole genome shotgun (WGS) entry which is preliminary data.</text>
</comment>
<dbReference type="STRING" id="55544.A0A4D9DP56"/>
<feature type="domain" description="Lipoxygenase" evidence="4">
    <location>
        <begin position="117"/>
        <end position="240"/>
    </location>
</feature>
<name>A0A4D9DP56_9SAUR</name>
<evidence type="ECO:0000256" key="2">
    <source>
        <dbReference type="ARBA" id="ARBA00022964"/>
    </source>
</evidence>
<feature type="domain" description="Lipoxygenase" evidence="4">
    <location>
        <begin position="10"/>
        <end position="111"/>
    </location>
</feature>
<dbReference type="InterPro" id="IPR036226">
    <property type="entry name" value="LipOase_C_sf"/>
</dbReference>
<evidence type="ECO:0000259" key="4">
    <source>
        <dbReference type="PROSITE" id="PS51393"/>
    </source>
</evidence>
<accession>A0A4D9DP56</accession>
<evidence type="ECO:0000256" key="3">
    <source>
        <dbReference type="ARBA" id="ARBA00023002"/>
    </source>
</evidence>
<dbReference type="Pfam" id="PF00305">
    <property type="entry name" value="Lipoxygenase"/>
    <property type="match status" value="1"/>
</dbReference>
<dbReference type="GO" id="GO:0034440">
    <property type="term" value="P:lipid oxidation"/>
    <property type="evidence" value="ECO:0007669"/>
    <property type="project" value="InterPro"/>
</dbReference>
<dbReference type="PROSITE" id="PS51393">
    <property type="entry name" value="LIPOXYGENASE_3"/>
    <property type="match status" value="2"/>
</dbReference>
<keyword evidence="2" id="KW-0223">Dioxygenase</keyword>
<keyword evidence="1" id="KW-0479">Metal-binding</keyword>